<evidence type="ECO:0000313" key="2">
    <source>
        <dbReference type="EMBL" id="BAT86163.1"/>
    </source>
</evidence>
<dbReference type="EMBL" id="AP015037">
    <property type="protein sequence ID" value="BAT86163.1"/>
    <property type="molecule type" value="Genomic_DNA"/>
</dbReference>
<evidence type="ECO:0000313" key="3">
    <source>
        <dbReference type="Proteomes" id="UP000291084"/>
    </source>
</evidence>
<organism evidence="2 3">
    <name type="scientific">Vigna angularis var. angularis</name>
    <dbReference type="NCBI Taxonomy" id="157739"/>
    <lineage>
        <taxon>Eukaryota</taxon>
        <taxon>Viridiplantae</taxon>
        <taxon>Streptophyta</taxon>
        <taxon>Embryophyta</taxon>
        <taxon>Tracheophyta</taxon>
        <taxon>Spermatophyta</taxon>
        <taxon>Magnoliopsida</taxon>
        <taxon>eudicotyledons</taxon>
        <taxon>Gunneridae</taxon>
        <taxon>Pentapetalae</taxon>
        <taxon>rosids</taxon>
        <taxon>fabids</taxon>
        <taxon>Fabales</taxon>
        <taxon>Fabaceae</taxon>
        <taxon>Papilionoideae</taxon>
        <taxon>50 kb inversion clade</taxon>
        <taxon>NPAAA clade</taxon>
        <taxon>indigoferoid/millettioid clade</taxon>
        <taxon>Phaseoleae</taxon>
        <taxon>Vigna</taxon>
    </lineage>
</organism>
<feature type="region of interest" description="Disordered" evidence="1">
    <location>
        <begin position="1"/>
        <end position="52"/>
    </location>
</feature>
<evidence type="ECO:0000256" key="1">
    <source>
        <dbReference type="SAM" id="MobiDB-lite"/>
    </source>
</evidence>
<dbReference type="AlphaFoldDB" id="A0A0S3RZZ8"/>
<feature type="region of interest" description="Disordered" evidence="1">
    <location>
        <begin position="76"/>
        <end position="99"/>
    </location>
</feature>
<protein>
    <submittedName>
        <fullName evidence="2">Uncharacterized protein</fullName>
    </submittedName>
</protein>
<dbReference type="PANTHER" id="PTHR35123">
    <property type="entry name" value="OS07G0633900 PROTEIN-RELATED"/>
    <property type="match status" value="1"/>
</dbReference>
<reference evidence="2 3" key="1">
    <citation type="journal article" date="2015" name="Sci. Rep.">
        <title>The power of single molecule real-time sequencing technology in the de novo assembly of a eukaryotic genome.</title>
        <authorList>
            <person name="Sakai H."/>
            <person name="Naito K."/>
            <person name="Ogiso-Tanaka E."/>
            <person name="Takahashi Y."/>
            <person name="Iseki K."/>
            <person name="Muto C."/>
            <person name="Satou K."/>
            <person name="Teruya K."/>
            <person name="Shiroma A."/>
            <person name="Shimoji M."/>
            <person name="Hirano T."/>
            <person name="Itoh T."/>
            <person name="Kaga A."/>
            <person name="Tomooka N."/>
        </authorList>
    </citation>
    <scope>NUCLEOTIDE SEQUENCE [LARGE SCALE GENOMIC DNA]</scope>
    <source>
        <strain evidence="3">cv. Shumari</strain>
    </source>
</reference>
<dbReference type="OrthoDB" id="693585at2759"/>
<sequence length="159" mass="17958">MHTHKKQARLELMSGCSEEEGVSFSDADRRGYEGGSDDDSEMGKSQLRRRRRVSDFGKVVVRQFAKAKKQIRRVRSRKSLLAKSRQGNEEGKVIVVDGDSGGRRRGNGCGFCFSRPKVLESPNESPTSDPNDPNFTQAMLRTLMDKNDFYSKECNPHLD</sequence>
<accession>A0A0S3RZZ8</accession>
<keyword evidence="3" id="KW-1185">Reference proteome</keyword>
<dbReference type="PANTHER" id="PTHR35123:SF2">
    <property type="entry name" value="UBIQUITIN CARBOXYL-TERMINAL HYDROLASE-LIKE PROTEIN"/>
    <property type="match status" value="1"/>
</dbReference>
<dbReference type="Proteomes" id="UP000291084">
    <property type="component" value="Chromosome 4"/>
</dbReference>
<name>A0A0S3RZZ8_PHAAN</name>
<gene>
    <name evidence="2" type="primary">Vigan.04G378800</name>
    <name evidence="2" type="ORF">VIGAN_04378800</name>
</gene>
<proteinExistence type="predicted"/>